<dbReference type="AlphaFoldDB" id="A0AAV5I510"/>
<comment type="caution">
    <text evidence="1">The sequence shown here is derived from an EMBL/GenBank/DDBJ whole genome shotgun (WGS) entry which is preliminary data.</text>
</comment>
<evidence type="ECO:0000313" key="2">
    <source>
        <dbReference type="Proteomes" id="UP001054252"/>
    </source>
</evidence>
<proteinExistence type="predicted"/>
<sequence>MATLATILTFRLSDLTRCPTSTLAQSRSRSMTRHQYSAVNHTALEKKCSYHSYSLRPRRRCHQLVVAVVDSRNSQLRRTETISIIVFW</sequence>
<evidence type="ECO:0000313" key="1">
    <source>
        <dbReference type="EMBL" id="GKU92454.1"/>
    </source>
</evidence>
<organism evidence="1 2">
    <name type="scientific">Rubroshorea leprosula</name>
    <dbReference type="NCBI Taxonomy" id="152421"/>
    <lineage>
        <taxon>Eukaryota</taxon>
        <taxon>Viridiplantae</taxon>
        <taxon>Streptophyta</taxon>
        <taxon>Embryophyta</taxon>
        <taxon>Tracheophyta</taxon>
        <taxon>Spermatophyta</taxon>
        <taxon>Magnoliopsida</taxon>
        <taxon>eudicotyledons</taxon>
        <taxon>Gunneridae</taxon>
        <taxon>Pentapetalae</taxon>
        <taxon>rosids</taxon>
        <taxon>malvids</taxon>
        <taxon>Malvales</taxon>
        <taxon>Dipterocarpaceae</taxon>
        <taxon>Rubroshorea</taxon>
    </lineage>
</organism>
<name>A0AAV5I510_9ROSI</name>
<dbReference type="EMBL" id="BPVZ01000006">
    <property type="protein sequence ID" value="GKU92454.1"/>
    <property type="molecule type" value="Genomic_DNA"/>
</dbReference>
<accession>A0AAV5I510</accession>
<protein>
    <submittedName>
        <fullName evidence="1">Uncharacterized protein</fullName>
    </submittedName>
</protein>
<reference evidence="1 2" key="1">
    <citation type="journal article" date="2021" name="Commun. Biol.">
        <title>The genome of Shorea leprosula (Dipterocarpaceae) highlights the ecological relevance of drought in aseasonal tropical rainforests.</title>
        <authorList>
            <person name="Ng K.K.S."/>
            <person name="Kobayashi M.J."/>
            <person name="Fawcett J.A."/>
            <person name="Hatakeyama M."/>
            <person name="Paape T."/>
            <person name="Ng C.H."/>
            <person name="Ang C.C."/>
            <person name="Tnah L.H."/>
            <person name="Lee C.T."/>
            <person name="Nishiyama T."/>
            <person name="Sese J."/>
            <person name="O'Brien M.J."/>
            <person name="Copetti D."/>
            <person name="Mohd Noor M.I."/>
            <person name="Ong R.C."/>
            <person name="Putra M."/>
            <person name="Sireger I.Z."/>
            <person name="Indrioko S."/>
            <person name="Kosugi Y."/>
            <person name="Izuno A."/>
            <person name="Isagi Y."/>
            <person name="Lee S.L."/>
            <person name="Shimizu K.K."/>
        </authorList>
    </citation>
    <scope>NUCLEOTIDE SEQUENCE [LARGE SCALE GENOMIC DNA]</scope>
    <source>
        <strain evidence="1">214</strain>
    </source>
</reference>
<gene>
    <name evidence="1" type="ORF">SLEP1_g6176</name>
</gene>
<dbReference type="Proteomes" id="UP001054252">
    <property type="component" value="Unassembled WGS sequence"/>
</dbReference>
<keyword evidence="2" id="KW-1185">Reference proteome</keyword>